<dbReference type="InterPro" id="IPR041270">
    <property type="entry name" value="Phage_ABA_S"/>
</dbReference>
<dbReference type="Pfam" id="PF18066">
    <property type="entry name" value="Phage_ABA_S"/>
    <property type="match status" value="1"/>
</dbReference>
<organism evidence="2 3">
    <name type="scientific">Paenibacillus medicaginis</name>
    <dbReference type="NCBI Taxonomy" id="1470560"/>
    <lineage>
        <taxon>Bacteria</taxon>
        <taxon>Bacillati</taxon>
        <taxon>Bacillota</taxon>
        <taxon>Bacilli</taxon>
        <taxon>Bacillales</taxon>
        <taxon>Paenibacillaceae</taxon>
        <taxon>Paenibacillus</taxon>
    </lineage>
</organism>
<evidence type="ECO:0000313" key="3">
    <source>
        <dbReference type="Proteomes" id="UP001580430"/>
    </source>
</evidence>
<evidence type="ECO:0000259" key="1">
    <source>
        <dbReference type="Pfam" id="PF18066"/>
    </source>
</evidence>
<proteinExistence type="predicted"/>
<evidence type="ECO:0000313" key="2">
    <source>
        <dbReference type="EMBL" id="MFB5758913.1"/>
    </source>
</evidence>
<name>A0ABV5BUE9_9BACL</name>
<dbReference type="InterPro" id="IPR028985">
    <property type="entry name" value="Bacillus_phage_prot-like"/>
</dbReference>
<dbReference type="Gene3D" id="3.30.2120.10">
    <property type="entry name" value="Bacillus phage protein-like"/>
    <property type="match status" value="1"/>
</dbReference>
<dbReference type="RefSeq" id="WP_375518166.1">
    <property type="nucleotide sequence ID" value="NZ_JBHIRY010000001.1"/>
</dbReference>
<reference evidence="2 3" key="1">
    <citation type="submission" date="2024-09" db="EMBL/GenBank/DDBJ databases">
        <title>Paenibacillus zeirhizospherea sp. nov., isolated from surface of the maize (Zea mays) roots in a horticulture field, Hungary.</title>
        <authorList>
            <person name="Marton D."/>
            <person name="Farkas M."/>
            <person name="Bedics A."/>
            <person name="Toth E."/>
            <person name="Tancsics A."/>
            <person name="Boka K."/>
            <person name="Marati G."/>
            <person name="Kriszt B."/>
            <person name="Cserhati M."/>
        </authorList>
    </citation>
    <scope>NUCLEOTIDE SEQUENCE [LARGE SCALE GENOMIC DNA]</scope>
    <source>
        <strain evidence="2 3">JCM 18446</strain>
    </source>
</reference>
<feature type="domain" description="Phage ABA sandwich" evidence="1">
    <location>
        <begin position="26"/>
        <end position="110"/>
    </location>
</feature>
<accession>A0ABV5BUE9</accession>
<dbReference type="SUPFAM" id="SSF111074">
    <property type="entry name" value="Bacillus phage protein"/>
    <property type="match status" value="1"/>
</dbReference>
<dbReference type="Proteomes" id="UP001580430">
    <property type="component" value="Unassembled WGS sequence"/>
</dbReference>
<keyword evidence="3" id="KW-1185">Reference proteome</keyword>
<dbReference type="EMBL" id="JBHIRY010000001">
    <property type="protein sequence ID" value="MFB5758913.1"/>
    <property type="molecule type" value="Genomic_DNA"/>
</dbReference>
<comment type="caution">
    <text evidence="2">The sequence shown here is derived from an EMBL/GenBank/DDBJ whole genome shotgun (WGS) entry which is preliminary data.</text>
</comment>
<protein>
    <recommendedName>
        <fullName evidence="1">Phage ABA sandwich domain-containing protein</fullName>
    </recommendedName>
</protein>
<sequence>MNREEVIQRWDSMTLRERDAWIGDVVMKITPEFDKGLNLDGWKVGPQTWSLSIPCYTKEISAAWEVFINFDTPSVKKNFDVDDEDYYLCKIGGIVEFGKTAPEAICKAALLAVLDI</sequence>
<gene>
    <name evidence="2" type="ORF">ACE5LO_00760</name>
</gene>